<dbReference type="GO" id="GO:1990423">
    <property type="term" value="C:RZZ complex"/>
    <property type="evidence" value="ECO:0007669"/>
    <property type="project" value="TreeGrafter"/>
</dbReference>
<evidence type="ECO:0000259" key="3">
    <source>
        <dbReference type="Pfam" id="PF24515"/>
    </source>
</evidence>
<evidence type="ECO:0000259" key="1">
    <source>
        <dbReference type="Pfam" id="PF10493"/>
    </source>
</evidence>
<feature type="domain" description="KNTC1 third ARM-repeats" evidence="3">
    <location>
        <begin position="1260"/>
        <end position="1450"/>
    </location>
</feature>
<keyword evidence="6" id="KW-1185">Reference proteome</keyword>
<dbReference type="PANTHER" id="PTHR15688:SF1">
    <property type="entry name" value="KINETOCHORE-ASSOCIATED PROTEIN 1"/>
    <property type="match status" value="1"/>
</dbReference>
<feature type="domain" description="KNTC1 first ARM-repeats" evidence="4">
    <location>
        <begin position="495"/>
        <end position="660"/>
    </location>
</feature>
<name>A0AAE0ZHT3_9GAST</name>
<evidence type="ECO:0000313" key="6">
    <source>
        <dbReference type="Proteomes" id="UP001283361"/>
    </source>
</evidence>
<dbReference type="GO" id="GO:0007094">
    <property type="term" value="P:mitotic spindle assembly checkpoint signaling"/>
    <property type="evidence" value="ECO:0007669"/>
    <property type="project" value="TreeGrafter"/>
</dbReference>
<dbReference type="InterPro" id="IPR055402">
    <property type="entry name" value="KNTC1_N"/>
</dbReference>
<evidence type="ECO:0008006" key="7">
    <source>
        <dbReference type="Google" id="ProtNLM"/>
    </source>
</evidence>
<comment type="caution">
    <text evidence="5">The sequence shown here is derived from an EMBL/GenBank/DDBJ whole genome shotgun (WGS) entry which is preliminary data.</text>
</comment>
<feature type="domain" description="KNTC1 N-terminal" evidence="2">
    <location>
        <begin position="308"/>
        <end position="447"/>
    </location>
</feature>
<sequence>MWHVSTSDTTAYTSYDREQQETVLLKLISENAPPEVCVLSSAIGTFTAVAIDKQLIVLREQSVSCTFFKSIIDDFALLEGGYIVVAERNGLISLGTVHGDRFTVTQANVRLPHTHKDNPLHGDRFTVTQANVRLPHTHKDNPLHGDRFTVTQANVRLPHTHKDNPLQGDRFTVTQANVRLPHTHKDNPLHGDRFTVTQANRLCQASAEGQTYCRVLFQEEPSHAEGDQQRSKVKVLAMTSQCELVVCSNMSLQDGDIDLSEIEIQRLSTPPGFVLDMAVAKDMIIAVGPDCLWVASEVEGELVLEANLSEMVLESTLSTDDLKGVKMIKVQYCLDAPFFITMDALGQFYLWDCLTLTIMHTWHIRGVLDFRVIVEQKSFSSLQELQLLVLRDSEILTVTLPSLTPKLTYKLADTPASLTRCPITQDDILVAEKKIVEDFVEVETHVSVRLYTESSPQKRLMRLLSRHRFEEAEALAKLYGLKYELDPSIIQSLMNERKDTFVEMMEHLDSCRQKLLKNKSNELNVKIVLSELDEIQHRLNAYDQVFGRENYSREEWDMFQAENPLRLCVMLSGRDPNKAFTLWGCFQSKIKKELRPGVLGQVLMSLPQDVPPGRVVDWLCDLVVPVACGVDHEAVARITDWVNTCIEHMEELGEPEWISSAATIVTTLLASLETACRCSVDDLRLQGEEVVKAKLSNTNFLKPLRTLVCSLEELGELGSKFNFHIPLHRLQQESKESLAMCMLSRVPAASLLPAALRETILPFIRSRQLVVDEILARYVEHLIQHHENLLRANRGDSKEMVKAVIESITSPKEKVAATQNLCKNLKFPLPDFVSELVEDIINNVKHSSCASLKEQWALKEAGNIMWNIGINASDVNTSHDVVDTAKYLLSCDQPLSHAQKVLIAFGEAHRESEVLAYACRLKVERDQLDALVNFIGDLPQKSAIKCCQFVLYSAKHLSVEGLPHTLAEEMRAKQMLYYEAALRVSSVLLSLLDDNVSKMEVQEQMACISKIKNLQLHHGLSVSEATLADKSQCLALFAQVSRQNKGFDLLRLSKLLSLRNDELIQSLLANFADRARENQYPDVEKIIRLMSHCCRGVSLPEASVHSVLDLLERPCDDFHQMVSICLRLTAELATHCAPEREFAKVVQVSHLLQLIRAVCRLDQAENTTLQAEAVAWDPLVGAEVIKSDDSGKVLASLAHIGTMYIKDSWSDDLVSSCVALVDSLTQRGRRLLALRVMNFLKHAVAGDSAGCKAFMDLEKNISASLVKKHLQSREGSLMLGLAASLKLRQQESIGLIKSILKACGTDYKQLKRVSAVAGAYAELVGDESLVESCSSVKTIAKWGVRLAKIGISFKASNKLDALNKLVVSRYCTVDIVQEFYKDFKLERACLESHLALYLQHFLPHHSELSLPVQLQAKEILTRMLDPLPLLKKLLQKTSPYDYTKLQFLLEEMQQRCGGGDTERGLQLLRYLDKYTRNCPPSEDERQKCGGSSLVDAEIVAGAEDVGIPNILPKESVSRLPYHMLMSSDAMTVIKNEVGTESLDAWLNMAHVLKIPRDNILLRAVINIMEKYISSQNSSPTSATARALTPSSSAQVPAAVSEEFLTLLASVGRVMMMFKKKEHVVWCSNSMLQKLQNVEEKKLALKSCITFTQNWLESTEEGEDRSSVQTALNMFKKRLLVLSTHVALARAGLLEPLGSAAKQDGGDKMIRAIYGLTSDILEKATDVNGAVDTIGDLNHVNVEQLRVSLLEEWLSAGSGDMTVDLEQTMTFDVTVCPSETDESEIISKVMLLLQSSSRETCMEKLEEIVAEGCLSDPKGQVRASFCLLQSQYQ</sequence>
<proteinExistence type="predicted"/>
<dbReference type="GO" id="GO:1903394">
    <property type="term" value="P:protein localization to kinetochore involved in kinetochore assembly"/>
    <property type="evidence" value="ECO:0007669"/>
    <property type="project" value="TreeGrafter"/>
</dbReference>
<dbReference type="GO" id="GO:0005828">
    <property type="term" value="C:kinetochore microtubule"/>
    <property type="evidence" value="ECO:0007669"/>
    <property type="project" value="TreeGrafter"/>
</dbReference>
<dbReference type="Pfam" id="PF24506">
    <property type="entry name" value="KNTC1_N"/>
    <property type="match status" value="1"/>
</dbReference>
<evidence type="ECO:0000259" key="2">
    <source>
        <dbReference type="Pfam" id="PF24506"/>
    </source>
</evidence>
<evidence type="ECO:0000313" key="5">
    <source>
        <dbReference type="EMBL" id="KAK3769146.1"/>
    </source>
</evidence>
<dbReference type="PANTHER" id="PTHR15688">
    <property type="entry name" value="KINETOCHORE-ASSOCIATED PROTEIN 1"/>
    <property type="match status" value="1"/>
</dbReference>
<dbReference type="Pfam" id="PF24515">
    <property type="entry name" value="ARM_KNTC1_3rd"/>
    <property type="match status" value="1"/>
</dbReference>
<dbReference type="Pfam" id="PF24520">
    <property type="entry name" value="ARM_KNTC1_1st"/>
    <property type="match status" value="1"/>
</dbReference>
<dbReference type="InterPro" id="IPR055403">
    <property type="entry name" value="ARM_KNTC1_1st"/>
</dbReference>
<dbReference type="EMBL" id="JAWDGP010003963">
    <property type="protein sequence ID" value="KAK3769146.1"/>
    <property type="molecule type" value="Genomic_DNA"/>
</dbReference>
<organism evidence="5 6">
    <name type="scientific">Elysia crispata</name>
    <name type="common">lettuce slug</name>
    <dbReference type="NCBI Taxonomy" id="231223"/>
    <lineage>
        <taxon>Eukaryota</taxon>
        <taxon>Metazoa</taxon>
        <taxon>Spiralia</taxon>
        <taxon>Lophotrochozoa</taxon>
        <taxon>Mollusca</taxon>
        <taxon>Gastropoda</taxon>
        <taxon>Heterobranchia</taxon>
        <taxon>Euthyneura</taxon>
        <taxon>Panpulmonata</taxon>
        <taxon>Sacoglossa</taxon>
        <taxon>Placobranchoidea</taxon>
        <taxon>Plakobranchidae</taxon>
        <taxon>Elysia</taxon>
    </lineage>
</organism>
<feature type="domain" description="RZZ complex subunit KNTC1/ROD C-terminal" evidence="1">
    <location>
        <begin position="1511"/>
        <end position="1812"/>
    </location>
</feature>
<dbReference type="GO" id="GO:0005737">
    <property type="term" value="C:cytoplasm"/>
    <property type="evidence" value="ECO:0007669"/>
    <property type="project" value="TreeGrafter"/>
</dbReference>
<dbReference type="InterPro" id="IPR019527">
    <property type="entry name" value="RZZ-complex_KNTC1/ROD_C"/>
</dbReference>
<gene>
    <name evidence="5" type="ORF">RRG08_034478</name>
</gene>
<dbReference type="InterPro" id="IPR052802">
    <property type="entry name" value="KNTC1"/>
</dbReference>
<accession>A0AAE0ZHT3</accession>
<dbReference type="GO" id="GO:0000070">
    <property type="term" value="P:mitotic sister chromatid segregation"/>
    <property type="evidence" value="ECO:0007669"/>
    <property type="project" value="TreeGrafter"/>
</dbReference>
<dbReference type="Pfam" id="PF10493">
    <property type="entry name" value="Rod_C"/>
    <property type="match status" value="1"/>
</dbReference>
<reference evidence="5" key="1">
    <citation type="journal article" date="2023" name="G3 (Bethesda)">
        <title>A reference genome for the long-term kleptoplast-retaining sea slug Elysia crispata morphotype clarki.</title>
        <authorList>
            <person name="Eastman K.E."/>
            <person name="Pendleton A.L."/>
            <person name="Shaikh M.A."/>
            <person name="Suttiyut T."/>
            <person name="Ogas R."/>
            <person name="Tomko P."/>
            <person name="Gavelis G."/>
            <person name="Widhalm J.R."/>
            <person name="Wisecaver J.H."/>
        </authorList>
    </citation>
    <scope>NUCLEOTIDE SEQUENCE</scope>
    <source>
        <strain evidence="5">ECLA1</strain>
    </source>
</reference>
<protein>
    <recommendedName>
        <fullName evidence="7">RZZ complex subunit KNTC1/ROD C-terminal domain-containing protein</fullName>
    </recommendedName>
</protein>
<dbReference type="GO" id="GO:0031267">
    <property type="term" value="F:small GTPase binding"/>
    <property type="evidence" value="ECO:0007669"/>
    <property type="project" value="TreeGrafter"/>
</dbReference>
<evidence type="ECO:0000259" key="4">
    <source>
        <dbReference type="Pfam" id="PF24520"/>
    </source>
</evidence>
<dbReference type="Proteomes" id="UP001283361">
    <property type="component" value="Unassembled WGS sequence"/>
</dbReference>
<dbReference type="InterPro" id="IPR055405">
    <property type="entry name" value="ARM_KNTC1_3rd"/>
</dbReference>